<comment type="caution">
    <text evidence="8">The sequence shown here is derived from an EMBL/GenBank/DDBJ whole genome shotgun (WGS) entry which is preliminary data.</text>
</comment>
<sequence>MPEAHRILLVDDDPLVRTGLRLLLSSDPALEVVGEAGDGDEVVEAVQRHAPDVVLMDLRMPRLDGIAATRAVRALPRAPHVISLTTWDVDDAVLRSLEAGAEGFLLKSSSPAEIIGAVKAVVAGDAVLSPRSTRQLLDHYTRGGDGQARQEAKAAMAALTERERDVAVAVGHGLSNAEVAAQLFVSAATVKAHLATIQTKLGVRNRVQVAVHAERAGLLRAAHDH</sequence>
<dbReference type="InterPro" id="IPR000792">
    <property type="entry name" value="Tscrpt_reg_LuxR_C"/>
</dbReference>
<evidence type="ECO:0000259" key="6">
    <source>
        <dbReference type="PROSITE" id="PS50043"/>
    </source>
</evidence>
<keyword evidence="2" id="KW-0805">Transcription regulation</keyword>
<dbReference type="Proteomes" id="UP000661894">
    <property type="component" value="Unassembled WGS sequence"/>
</dbReference>
<protein>
    <submittedName>
        <fullName evidence="8">Response regulator transcription factor</fullName>
    </submittedName>
</protein>
<gene>
    <name evidence="8" type="ORF">H9624_15360</name>
</gene>
<keyword evidence="3" id="KW-0238">DNA-binding</keyword>
<evidence type="ECO:0000256" key="5">
    <source>
        <dbReference type="PROSITE-ProRule" id="PRU00169"/>
    </source>
</evidence>
<dbReference type="CDD" id="cd06170">
    <property type="entry name" value="LuxR_C_like"/>
    <property type="match status" value="1"/>
</dbReference>
<dbReference type="InterPro" id="IPR039420">
    <property type="entry name" value="WalR-like"/>
</dbReference>
<name>A0ABR8Z5T8_9MICO</name>
<dbReference type="PRINTS" id="PR00038">
    <property type="entry name" value="HTHLUXR"/>
</dbReference>
<feature type="domain" description="HTH luxR-type" evidence="6">
    <location>
        <begin position="152"/>
        <end position="217"/>
    </location>
</feature>
<dbReference type="InterPro" id="IPR011006">
    <property type="entry name" value="CheY-like_superfamily"/>
</dbReference>
<feature type="domain" description="Response regulatory" evidence="7">
    <location>
        <begin position="6"/>
        <end position="122"/>
    </location>
</feature>
<keyword evidence="4" id="KW-0804">Transcription</keyword>
<evidence type="ECO:0000313" key="8">
    <source>
        <dbReference type="EMBL" id="MBD8063697.1"/>
    </source>
</evidence>
<accession>A0ABR8Z5T8</accession>
<dbReference type="InterPro" id="IPR016032">
    <property type="entry name" value="Sig_transdc_resp-reg_C-effctor"/>
</dbReference>
<dbReference type="Pfam" id="PF00196">
    <property type="entry name" value="GerE"/>
    <property type="match status" value="1"/>
</dbReference>
<evidence type="ECO:0000256" key="1">
    <source>
        <dbReference type="ARBA" id="ARBA00022553"/>
    </source>
</evidence>
<evidence type="ECO:0000256" key="4">
    <source>
        <dbReference type="ARBA" id="ARBA00023163"/>
    </source>
</evidence>
<dbReference type="PROSITE" id="PS50110">
    <property type="entry name" value="RESPONSE_REGULATORY"/>
    <property type="match status" value="1"/>
</dbReference>
<evidence type="ECO:0000313" key="9">
    <source>
        <dbReference type="Proteomes" id="UP000661894"/>
    </source>
</evidence>
<dbReference type="Gene3D" id="3.40.50.2300">
    <property type="match status" value="1"/>
</dbReference>
<dbReference type="RefSeq" id="WP_251840794.1">
    <property type="nucleotide sequence ID" value="NZ_JACSPO010000015.1"/>
</dbReference>
<dbReference type="Pfam" id="PF00072">
    <property type="entry name" value="Response_reg"/>
    <property type="match status" value="1"/>
</dbReference>
<dbReference type="EMBL" id="JACSPO010000015">
    <property type="protein sequence ID" value="MBD8063697.1"/>
    <property type="molecule type" value="Genomic_DNA"/>
</dbReference>
<dbReference type="InterPro" id="IPR058245">
    <property type="entry name" value="NreC/VraR/RcsB-like_REC"/>
</dbReference>
<dbReference type="CDD" id="cd17535">
    <property type="entry name" value="REC_NarL-like"/>
    <property type="match status" value="1"/>
</dbReference>
<proteinExistence type="predicted"/>
<evidence type="ECO:0000256" key="3">
    <source>
        <dbReference type="ARBA" id="ARBA00023125"/>
    </source>
</evidence>
<dbReference type="PANTHER" id="PTHR43214:SF24">
    <property type="entry name" value="TRANSCRIPTIONAL REGULATORY PROTEIN NARL-RELATED"/>
    <property type="match status" value="1"/>
</dbReference>
<dbReference type="SUPFAM" id="SSF46894">
    <property type="entry name" value="C-terminal effector domain of the bipartite response regulators"/>
    <property type="match status" value="1"/>
</dbReference>
<keyword evidence="1 5" id="KW-0597">Phosphoprotein</keyword>
<dbReference type="InterPro" id="IPR001789">
    <property type="entry name" value="Sig_transdc_resp-reg_receiver"/>
</dbReference>
<dbReference type="PANTHER" id="PTHR43214">
    <property type="entry name" value="TWO-COMPONENT RESPONSE REGULATOR"/>
    <property type="match status" value="1"/>
</dbReference>
<dbReference type="SMART" id="SM00421">
    <property type="entry name" value="HTH_LUXR"/>
    <property type="match status" value="1"/>
</dbReference>
<keyword evidence="9" id="KW-1185">Reference proteome</keyword>
<evidence type="ECO:0000259" key="7">
    <source>
        <dbReference type="PROSITE" id="PS50110"/>
    </source>
</evidence>
<organism evidence="8 9">
    <name type="scientific">Oceanitalea stevensii</name>
    <dbReference type="NCBI Taxonomy" id="2763072"/>
    <lineage>
        <taxon>Bacteria</taxon>
        <taxon>Bacillati</taxon>
        <taxon>Actinomycetota</taxon>
        <taxon>Actinomycetes</taxon>
        <taxon>Micrococcales</taxon>
        <taxon>Bogoriellaceae</taxon>
        <taxon>Georgenia</taxon>
    </lineage>
</organism>
<dbReference type="SUPFAM" id="SSF52172">
    <property type="entry name" value="CheY-like"/>
    <property type="match status" value="1"/>
</dbReference>
<dbReference type="PROSITE" id="PS50043">
    <property type="entry name" value="HTH_LUXR_2"/>
    <property type="match status" value="1"/>
</dbReference>
<reference evidence="8 9" key="1">
    <citation type="submission" date="2020-08" db="EMBL/GenBank/DDBJ databases">
        <title>A Genomic Blueprint of the Chicken Gut Microbiome.</title>
        <authorList>
            <person name="Gilroy R."/>
            <person name="Ravi A."/>
            <person name="Getino M."/>
            <person name="Pursley I."/>
            <person name="Horton D.L."/>
            <person name="Alikhan N.-F."/>
            <person name="Baker D."/>
            <person name="Gharbi K."/>
            <person name="Hall N."/>
            <person name="Watson M."/>
            <person name="Adriaenssens E.M."/>
            <person name="Foster-Nyarko E."/>
            <person name="Jarju S."/>
            <person name="Secka A."/>
            <person name="Antonio M."/>
            <person name="Oren A."/>
            <person name="Chaudhuri R."/>
            <person name="La Ragione R.M."/>
            <person name="Hildebrand F."/>
            <person name="Pallen M.J."/>
        </authorList>
    </citation>
    <scope>NUCLEOTIDE SEQUENCE [LARGE SCALE GENOMIC DNA]</scope>
    <source>
        <strain evidence="8 9">Sa1BUA1</strain>
    </source>
</reference>
<dbReference type="SMART" id="SM00448">
    <property type="entry name" value="REC"/>
    <property type="match status" value="1"/>
</dbReference>
<evidence type="ECO:0000256" key="2">
    <source>
        <dbReference type="ARBA" id="ARBA00023015"/>
    </source>
</evidence>
<feature type="modified residue" description="4-aspartylphosphate" evidence="5">
    <location>
        <position position="57"/>
    </location>
</feature>